<evidence type="ECO:0008006" key="4">
    <source>
        <dbReference type="Google" id="ProtNLM"/>
    </source>
</evidence>
<sequence>METAFSQMNYWAIITAAAMYFILGAVWYSPGLFEAAWFRNVRIPKESEKKYTRMTAGTFVLLLFAAIFLDYIVELSATNTPGKGVFLGLITGAGLVGTAMSTTYLYEGKPRQLFFIDIGYHLAGFTLMGLILGGWH</sequence>
<keyword evidence="1" id="KW-0472">Membrane</keyword>
<feature type="transmembrane region" description="Helical" evidence="1">
    <location>
        <begin position="54"/>
        <end position="73"/>
    </location>
</feature>
<evidence type="ECO:0000313" key="3">
    <source>
        <dbReference type="Proteomes" id="UP000030185"/>
    </source>
</evidence>
<evidence type="ECO:0000256" key="1">
    <source>
        <dbReference type="SAM" id="Phobius"/>
    </source>
</evidence>
<keyword evidence="1" id="KW-1133">Transmembrane helix</keyword>
<dbReference type="OrthoDB" id="333057at2"/>
<proteinExistence type="predicted"/>
<dbReference type="eggNOG" id="ENOG503015I">
    <property type="taxonomic scope" value="Bacteria"/>
</dbReference>
<protein>
    <recommendedName>
        <fullName evidence="4">DUF1761 domain-containing protein</fullName>
    </recommendedName>
</protein>
<dbReference type="Proteomes" id="UP000030185">
    <property type="component" value="Unassembled WGS sequence"/>
</dbReference>
<gene>
    <name evidence="2" type="ORF">MYP_1716</name>
</gene>
<evidence type="ECO:0000313" key="2">
    <source>
        <dbReference type="EMBL" id="GAL84488.1"/>
    </source>
</evidence>
<reference evidence="2 3" key="1">
    <citation type="submission" date="2014-09" db="EMBL/GenBank/DDBJ databases">
        <title>Sporocytophaga myxococcoides PG-01 genome sequencing.</title>
        <authorList>
            <person name="Liu L."/>
            <person name="Gao P.J."/>
            <person name="Chen G.J."/>
            <person name="Wang L.S."/>
        </authorList>
    </citation>
    <scope>NUCLEOTIDE SEQUENCE [LARGE SCALE GENOMIC DNA]</scope>
    <source>
        <strain evidence="2 3">PG-01</strain>
    </source>
</reference>
<comment type="caution">
    <text evidence="2">The sequence shown here is derived from an EMBL/GenBank/DDBJ whole genome shotgun (WGS) entry which is preliminary data.</text>
</comment>
<dbReference type="Pfam" id="PF08570">
    <property type="entry name" value="DUF1761"/>
    <property type="match status" value="1"/>
</dbReference>
<organism evidence="2 3">
    <name type="scientific">Sporocytophaga myxococcoides</name>
    <dbReference type="NCBI Taxonomy" id="153721"/>
    <lineage>
        <taxon>Bacteria</taxon>
        <taxon>Pseudomonadati</taxon>
        <taxon>Bacteroidota</taxon>
        <taxon>Cytophagia</taxon>
        <taxon>Cytophagales</taxon>
        <taxon>Cytophagaceae</taxon>
        <taxon>Sporocytophaga</taxon>
    </lineage>
</organism>
<dbReference type="STRING" id="153721.MYP_1716"/>
<dbReference type="RefSeq" id="WP_045461494.1">
    <property type="nucleotide sequence ID" value="NZ_BBLT01000003.1"/>
</dbReference>
<dbReference type="InterPro" id="IPR013879">
    <property type="entry name" value="DUF1761"/>
</dbReference>
<keyword evidence="1" id="KW-0812">Transmembrane</keyword>
<keyword evidence="3" id="KW-1185">Reference proteome</keyword>
<dbReference type="EMBL" id="BBLT01000003">
    <property type="protein sequence ID" value="GAL84488.1"/>
    <property type="molecule type" value="Genomic_DNA"/>
</dbReference>
<feature type="transmembrane region" description="Helical" evidence="1">
    <location>
        <begin position="85"/>
        <end position="106"/>
    </location>
</feature>
<dbReference type="AlphaFoldDB" id="A0A098LE62"/>
<name>A0A098LE62_9BACT</name>
<feature type="transmembrane region" description="Helical" evidence="1">
    <location>
        <begin position="12"/>
        <end position="33"/>
    </location>
</feature>
<feature type="transmembrane region" description="Helical" evidence="1">
    <location>
        <begin position="113"/>
        <end position="135"/>
    </location>
</feature>
<accession>A0A098LE62</accession>